<protein>
    <recommendedName>
        <fullName evidence="3">3-demethylubiquinol 3-O-methyltransferase</fullName>
    </recommendedName>
</protein>
<reference evidence="2" key="1">
    <citation type="journal article" date="2017" name="Nat. Commun.">
        <title>The North American bullfrog draft genome provides insight into hormonal regulation of long noncoding RNA.</title>
        <authorList>
            <person name="Hammond S.A."/>
            <person name="Warren R.L."/>
            <person name="Vandervalk B.P."/>
            <person name="Kucuk E."/>
            <person name="Khan H."/>
            <person name="Gibb E.A."/>
            <person name="Pandoh P."/>
            <person name="Kirk H."/>
            <person name="Zhao Y."/>
            <person name="Jones M."/>
            <person name="Mungall A.J."/>
            <person name="Coope R."/>
            <person name="Pleasance S."/>
            <person name="Moore R.A."/>
            <person name="Holt R.A."/>
            <person name="Round J.M."/>
            <person name="Ohora S."/>
            <person name="Walle B.V."/>
            <person name="Veldhoen N."/>
            <person name="Helbing C.C."/>
            <person name="Birol I."/>
        </authorList>
    </citation>
    <scope>NUCLEOTIDE SEQUENCE [LARGE SCALE GENOMIC DNA]</scope>
</reference>
<accession>A0A2G9S933</accession>
<evidence type="ECO:0008006" key="3">
    <source>
        <dbReference type="Google" id="ProtNLM"/>
    </source>
</evidence>
<sequence>MSYLLGIVLAEKVMSLVPEGTHDWDKFIPPEELERLLESNGFVVDTLRGMLYNPFMGSWRWFDDTSINYAVHALKTVRQEQTSDIDFEKEQDVPKAAEASI</sequence>
<evidence type="ECO:0000313" key="1">
    <source>
        <dbReference type="EMBL" id="PIO36637.1"/>
    </source>
</evidence>
<dbReference type="Proteomes" id="UP000228934">
    <property type="component" value="Unassembled WGS sequence"/>
</dbReference>
<evidence type="ECO:0000313" key="2">
    <source>
        <dbReference type="Proteomes" id="UP000228934"/>
    </source>
</evidence>
<proteinExistence type="predicted"/>
<dbReference type="InterPro" id="IPR029063">
    <property type="entry name" value="SAM-dependent_MTases_sf"/>
</dbReference>
<organism evidence="1 2">
    <name type="scientific">Aquarana catesbeiana</name>
    <name type="common">American bullfrog</name>
    <name type="synonym">Rana catesbeiana</name>
    <dbReference type="NCBI Taxonomy" id="8400"/>
    <lineage>
        <taxon>Eukaryota</taxon>
        <taxon>Metazoa</taxon>
        <taxon>Chordata</taxon>
        <taxon>Craniata</taxon>
        <taxon>Vertebrata</taxon>
        <taxon>Euteleostomi</taxon>
        <taxon>Amphibia</taxon>
        <taxon>Batrachia</taxon>
        <taxon>Anura</taxon>
        <taxon>Neobatrachia</taxon>
        <taxon>Ranoidea</taxon>
        <taxon>Ranidae</taxon>
        <taxon>Aquarana</taxon>
    </lineage>
</organism>
<dbReference type="EMBL" id="KV925846">
    <property type="protein sequence ID" value="PIO36637.1"/>
    <property type="molecule type" value="Genomic_DNA"/>
</dbReference>
<dbReference type="SUPFAM" id="SSF53335">
    <property type="entry name" value="S-adenosyl-L-methionine-dependent methyltransferases"/>
    <property type="match status" value="1"/>
</dbReference>
<keyword evidence="2" id="KW-1185">Reference proteome</keyword>
<dbReference type="OrthoDB" id="3265906at2759"/>
<name>A0A2G9S933_AQUCT</name>
<dbReference type="Gene3D" id="3.40.50.150">
    <property type="entry name" value="Vaccinia Virus protein VP39"/>
    <property type="match status" value="1"/>
</dbReference>
<gene>
    <name evidence="1" type="ORF">AB205_0034020</name>
</gene>
<dbReference type="AlphaFoldDB" id="A0A2G9S933"/>